<feature type="domain" description="3-deoxy-D-manno-octulosonic-acid transferase N-terminal" evidence="9">
    <location>
        <begin position="36"/>
        <end position="210"/>
    </location>
</feature>
<keyword evidence="8" id="KW-1003">Cell membrane</keyword>
<dbReference type="EC" id="2.4.99.12" evidence="2 8"/>
<comment type="function">
    <text evidence="8">Involved in lipopolysaccharide (LPS) biosynthesis. Catalyzes the transfer of 3-deoxy-D-manno-octulosonate (Kdo) residue(s) from CMP-Kdo to lipid IV(A), the tetraacyldisaccharide-1,4'-bisphosphate precursor of lipid A.</text>
</comment>
<keyword evidence="8" id="KW-1133">Transmembrane helix</keyword>
<proteinExistence type="inferred from homology"/>
<keyword evidence="11" id="KW-1185">Reference proteome</keyword>
<evidence type="ECO:0000256" key="6">
    <source>
        <dbReference type="ARBA" id="ARBA00049183"/>
    </source>
</evidence>
<accession>A0A410K1M7</accession>
<comment type="pathway">
    <text evidence="1 8">Bacterial outer membrane biogenesis; LPS core biosynthesis.</text>
</comment>
<protein>
    <recommendedName>
        <fullName evidence="3 8">3-deoxy-D-manno-octulosonic acid transferase</fullName>
        <shortName evidence="8">Kdo transferase</shortName>
        <ecNumber evidence="2 8">2.4.99.12</ecNumber>
    </recommendedName>
    <alternativeName>
        <fullName evidence="5 8">Lipid IV(A) 3-deoxy-D-manno-octulosonic acid transferase</fullName>
    </alternativeName>
</protein>
<keyword evidence="4 8" id="KW-0808">Transferase</keyword>
<keyword evidence="8" id="KW-0472">Membrane</keyword>
<evidence type="ECO:0000256" key="5">
    <source>
        <dbReference type="ARBA" id="ARBA00031445"/>
    </source>
</evidence>
<evidence type="ECO:0000313" key="10">
    <source>
        <dbReference type="EMBL" id="QAR34205.1"/>
    </source>
</evidence>
<evidence type="ECO:0000256" key="4">
    <source>
        <dbReference type="ARBA" id="ARBA00022679"/>
    </source>
</evidence>
<evidence type="ECO:0000313" key="11">
    <source>
        <dbReference type="Proteomes" id="UP000287502"/>
    </source>
</evidence>
<sequence>MFILRILYNLLIIIIIPFAVPLGFLFALKKKEDADYFQRFGFITFPEPPAKTVWFHCASVGEVRSLKQLINAFRRRYPDAEFIISTTTATGKAIAEKELKPYFAFLLPIENPIAIPYILYCMNVRATVIIDTELWPNFITSTSKHAPLFLVNARISDRSLGGYMRIRRIISPLLHKFEHIFTKSDEDTARFAAIKGDSANISTLGNIKFSEFEGEPDLSVIKPITDKPFIVAASTHKGEETAVINAFLASGFDGRLVIAPRHLHRTEECLSLLKSAGLNPCALTGFDPCCSAVVADVFGQLEALYRTADRIFIGGSITNIGGHNIFEALRFGRHVAVGPNMQNFREIYELAAEYRLVTTAANEHELAEFFSSPEPEGNFEGFRAEVQASADERLGRFLEAMKVALID</sequence>
<evidence type="ECO:0000256" key="7">
    <source>
        <dbReference type="PIRSR" id="PIRSR639901-1"/>
    </source>
</evidence>
<dbReference type="RefSeq" id="WP_128467510.1">
    <property type="nucleotide sequence ID" value="NZ_CP035108.1"/>
</dbReference>
<gene>
    <name evidence="10" type="ORF">EP073_12560</name>
</gene>
<dbReference type="InterPro" id="IPR007507">
    <property type="entry name" value="Glycos_transf_N"/>
</dbReference>
<dbReference type="UniPathway" id="UPA00958"/>
<dbReference type="Gene3D" id="3.40.50.2000">
    <property type="entry name" value="Glycogen Phosphorylase B"/>
    <property type="match status" value="1"/>
</dbReference>
<name>A0A410K1M7_9BACT</name>
<dbReference type="GO" id="GO:0043842">
    <property type="term" value="F:Kdo transferase activity"/>
    <property type="evidence" value="ECO:0007669"/>
    <property type="project" value="UniProtKB-EC"/>
</dbReference>
<dbReference type="KEGG" id="gtl:EP073_12560"/>
<feature type="active site" description="Proton acceptor" evidence="7">
    <location>
        <position position="62"/>
    </location>
</feature>
<dbReference type="PANTHER" id="PTHR42755:SF1">
    <property type="entry name" value="3-DEOXY-D-MANNO-OCTULOSONIC ACID TRANSFERASE, MITOCHONDRIAL-RELATED"/>
    <property type="match status" value="1"/>
</dbReference>
<evidence type="ECO:0000256" key="8">
    <source>
        <dbReference type="RuleBase" id="RU365103"/>
    </source>
</evidence>
<feature type="transmembrane region" description="Helical" evidence="8">
    <location>
        <begin position="6"/>
        <end position="28"/>
    </location>
</feature>
<evidence type="ECO:0000256" key="2">
    <source>
        <dbReference type="ARBA" id="ARBA00012621"/>
    </source>
</evidence>
<dbReference type="GO" id="GO:0009244">
    <property type="term" value="P:lipopolysaccharide core region biosynthetic process"/>
    <property type="evidence" value="ECO:0007669"/>
    <property type="project" value="UniProtKB-UniRule"/>
</dbReference>
<dbReference type="InterPro" id="IPR038107">
    <property type="entry name" value="Glycos_transf_N_sf"/>
</dbReference>
<evidence type="ECO:0000259" key="9">
    <source>
        <dbReference type="Pfam" id="PF04413"/>
    </source>
</evidence>
<comment type="catalytic activity">
    <reaction evidence="6 8">
        <text>lipid IVA (E. coli) + CMP-3-deoxy-beta-D-manno-octulosonate = alpha-Kdo-(2-&gt;6)-lipid IVA (E. coli) + CMP + H(+)</text>
        <dbReference type="Rhea" id="RHEA:28066"/>
        <dbReference type="ChEBI" id="CHEBI:15378"/>
        <dbReference type="ChEBI" id="CHEBI:58603"/>
        <dbReference type="ChEBI" id="CHEBI:60364"/>
        <dbReference type="ChEBI" id="CHEBI:60377"/>
        <dbReference type="ChEBI" id="CHEBI:85987"/>
        <dbReference type="EC" id="2.4.99.12"/>
    </reaction>
</comment>
<organism evidence="10 11">
    <name type="scientific">Geovibrio thiophilus</name>
    <dbReference type="NCBI Taxonomy" id="139438"/>
    <lineage>
        <taxon>Bacteria</taxon>
        <taxon>Pseudomonadati</taxon>
        <taxon>Deferribacterota</taxon>
        <taxon>Deferribacteres</taxon>
        <taxon>Deferribacterales</taxon>
        <taxon>Geovibrionaceae</taxon>
        <taxon>Geovibrio</taxon>
    </lineage>
</organism>
<keyword evidence="8" id="KW-0812">Transmembrane</keyword>
<dbReference type="Proteomes" id="UP000287502">
    <property type="component" value="Chromosome"/>
</dbReference>
<reference evidence="10 11" key="1">
    <citation type="submission" date="2019-01" db="EMBL/GenBank/DDBJ databases">
        <title>Geovibrio thiophilus DSM 11263, complete genome.</title>
        <authorList>
            <person name="Spring S."/>
            <person name="Bunk B."/>
            <person name="Sproer C."/>
        </authorList>
    </citation>
    <scope>NUCLEOTIDE SEQUENCE [LARGE SCALE GENOMIC DNA]</scope>
    <source>
        <strain evidence="10 11">DSM 11263</strain>
    </source>
</reference>
<keyword evidence="8" id="KW-0448">Lipopolysaccharide biosynthesis</keyword>
<dbReference type="OrthoDB" id="9789797at2"/>
<dbReference type="AlphaFoldDB" id="A0A410K1M7"/>
<dbReference type="PANTHER" id="PTHR42755">
    <property type="entry name" value="3-DEOXY-MANNO-OCTULOSONATE CYTIDYLYLTRANSFERASE"/>
    <property type="match status" value="1"/>
</dbReference>
<dbReference type="Gene3D" id="3.40.50.11720">
    <property type="entry name" value="3-Deoxy-D-manno-octulosonic-acid transferase, N-terminal domain"/>
    <property type="match status" value="1"/>
</dbReference>
<evidence type="ECO:0000256" key="1">
    <source>
        <dbReference type="ARBA" id="ARBA00004713"/>
    </source>
</evidence>
<dbReference type="GO" id="GO:0005886">
    <property type="term" value="C:plasma membrane"/>
    <property type="evidence" value="ECO:0007669"/>
    <property type="project" value="UniProtKB-SubCell"/>
</dbReference>
<evidence type="ECO:0000256" key="3">
    <source>
        <dbReference type="ARBA" id="ARBA00019077"/>
    </source>
</evidence>
<comment type="subcellular location">
    <subcellularLocation>
        <location evidence="8">Cell membrane</location>
    </subcellularLocation>
</comment>
<dbReference type="EMBL" id="CP035108">
    <property type="protein sequence ID" value="QAR34205.1"/>
    <property type="molecule type" value="Genomic_DNA"/>
</dbReference>
<dbReference type="Pfam" id="PF04413">
    <property type="entry name" value="Glycos_transf_N"/>
    <property type="match status" value="1"/>
</dbReference>
<comment type="similarity">
    <text evidence="8">Belongs to the glycosyltransferase group 1 family.</text>
</comment>
<dbReference type="GO" id="GO:0009245">
    <property type="term" value="P:lipid A biosynthetic process"/>
    <property type="evidence" value="ECO:0007669"/>
    <property type="project" value="TreeGrafter"/>
</dbReference>
<dbReference type="InterPro" id="IPR039901">
    <property type="entry name" value="Kdotransferase"/>
</dbReference>